<feature type="coiled-coil region" evidence="1">
    <location>
        <begin position="34"/>
        <end position="78"/>
    </location>
</feature>
<name>A0A5M5ZWU2_9BACT</name>
<accession>A0A5M5ZWU2</accession>
<organism evidence="2 3">
    <name type="scientific">Phocaeicola dorei</name>
    <dbReference type="NCBI Taxonomy" id="357276"/>
    <lineage>
        <taxon>Bacteria</taxon>
        <taxon>Pseudomonadati</taxon>
        <taxon>Bacteroidota</taxon>
        <taxon>Bacteroidia</taxon>
        <taxon>Bacteroidales</taxon>
        <taxon>Bacteroidaceae</taxon>
        <taxon>Phocaeicola</taxon>
    </lineage>
</organism>
<evidence type="ECO:0000313" key="2">
    <source>
        <dbReference type="EMBL" id="KAA5384020.1"/>
    </source>
</evidence>
<sequence length="94" mass="11166">MARKFRIKFKSKSLADYSKEMKENMDNPDALKKLSEEMEKNIELENLVNDYKKQSETLRTKKNEIKELAKRLADLEKKCVDKKIGYYEDTQNGK</sequence>
<dbReference type="AlphaFoldDB" id="A0A5M5ZWU2"/>
<proteinExistence type="predicted"/>
<keyword evidence="1" id="KW-0175">Coiled coil</keyword>
<dbReference type="RefSeq" id="WP_149940773.1">
    <property type="nucleotide sequence ID" value="NZ_VVZB01000003.1"/>
</dbReference>
<dbReference type="Proteomes" id="UP000347681">
    <property type="component" value="Unassembled WGS sequence"/>
</dbReference>
<protein>
    <submittedName>
        <fullName evidence="2">Uncharacterized protein</fullName>
    </submittedName>
</protein>
<evidence type="ECO:0000256" key="1">
    <source>
        <dbReference type="SAM" id="Coils"/>
    </source>
</evidence>
<comment type="caution">
    <text evidence="2">The sequence shown here is derived from an EMBL/GenBank/DDBJ whole genome shotgun (WGS) entry which is preliminary data.</text>
</comment>
<dbReference type="EMBL" id="VVZB01000003">
    <property type="protein sequence ID" value="KAA5384020.1"/>
    <property type="molecule type" value="Genomic_DNA"/>
</dbReference>
<reference evidence="2 3" key="1">
    <citation type="journal article" date="2019" name="Nat. Med.">
        <title>A library of human gut bacterial isolates paired with longitudinal multiomics data enables mechanistic microbiome research.</title>
        <authorList>
            <person name="Poyet M."/>
            <person name="Groussin M."/>
            <person name="Gibbons S.M."/>
            <person name="Avila-Pacheco J."/>
            <person name="Jiang X."/>
            <person name="Kearney S.M."/>
            <person name="Perrotta A.R."/>
            <person name="Berdy B."/>
            <person name="Zhao S."/>
            <person name="Lieberman T.D."/>
            <person name="Swanson P.K."/>
            <person name="Smith M."/>
            <person name="Roesemann S."/>
            <person name="Alexander J.E."/>
            <person name="Rich S.A."/>
            <person name="Livny J."/>
            <person name="Vlamakis H."/>
            <person name="Clish C."/>
            <person name="Bullock K."/>
            <person name="Deik A."/>
            <person name="Scott J."/>
            <person name="Pierce K.A."/>
            <person name="Xavier R.J."/>
            <person name="Alm E.J."/>
        </authorList>
    </citation>
    <scope>NUCLEOTIDE SEQUENCE [LARGE SCALE GENOMIC DNA]</scope>
    <source>
        <strain evidence="2 3">BIOML-A5</strain>
    </source>
</reference>
<evidence type="ECO:0000313" key="3">
    <source>
        <dbReference type="Proteomes" id="UP000347681"/>
    </source>
</evidence>
<gene>
    <name evidence="2" type="ORF">F2Y61_06935</name>
</gene>